<dbReference type="Gene3D" id="3.20.20.70">
    <property type="entry name" value="Aldolase class I"/>
    <property type="match status" value="1"/>
</dbReference>
<evidence type="ECO:0000256" key="4">
    <source>
        <dbReference type="ARBA" id="ARBA00022723"/>
    </source>
</evidence>
<evidence type="ECO:0000256" key="6">
    <source>
        <dbReference type="ARBA" id="ARBA00023014"/>
    </source>
</evidence>
<dbReference type="PROSITE" id="PS51918">
    <property type="entry name" value="RADICAL_SAM"/>
    <property type="match status" value="1"/>
</dbReference>
<keyword evidence="9" id="KW-1185">Reference proteome</keyword>
<evidence type="ECO:0000256" key="3">
    <source>
        <dbReference type="ARBA" id="ARBA00022691"/>
    </source>
</evidence>
<feature type="domain" description="Radical SAM core" evidence="7">
    <location>
        <begin position="34"/>
        <end position="249"/>
    </location>
</feature>
<keyword evidence="6" id="KW-0411">Iron-sulfur</keyword>
<comment type="cofactor">
    <cofactor evidence="1">
        <name>[4Fe-4S] cluster</name>
        <dbReference type="ChEBI" id="CHEBI:49883"/>
    </cofactor>
</comment>
<evidence type="ECO:0000256" key="1">
    <source>
        <dbReference type="ARBA" id="ARBA00001966"/>
    </source>
</evidence>
<dbReference type="InterPro" id="IPR012840">
    <property type="entry name" value="NrdG2"/>
</dbReference>
<reference evidence="8 9" key="1">
    <citation type="submission" date="2022-01" db="EMBL/GenBank/DDBJ databases">
        <title>Novel bile acid biosynthetic pathways are enriched in the microbiome of centenarians.</title>
        <authorList>
            <person name="Sato Y."/>
            <person name="Atarashi K."/>
            <person name="Plichta R.D."/>
            <person name="Arai Y."/>
            <person name="Sasajima S."/>
            <person name="Kearney M.S."/>
            <person name="Suda W."/>
            <person name="Takeshita K."/>
            <person name="Sasaki T."/>
            <person name="Okamoto S."/>
            <person name="Skelly N.A."/>
            <person name="Okamura Y."/>
            <person name="Vlamakis H."/>
            <person name="Li Y."/>
            <person name="Tanoue T."/>
            <person name="Takei H."/>
            <person name="Nittono H."/>
            <person name="Narushima S."/>
            <person name="Irie J."/>
            <person name="Itoh H."/>
            <person name="Moriya K."/>
            <person name="Sugiura Y."/>
            <person name="Suematsu M."/>
            <person name="Moritoki N."/>
            <person name="Shibata S."/>
            <person name="Littman R.D."/>
            <person name="Fischbach A.M."/>
            <person name="Uwamino Y."/>
            <person name="Inoue T."/>
            <person name="Honda A."/>
            <person name="Hattori M."/>
            <person name="Murai T."/>
            <person name="Xavier J.R."/>
            <person name="Hirose N."/>
            <person name="Honda K."/>
        </authorList>
    </citation>
    <scope>NUCLEOTIDE SEQUENCE [LARGE SCALE GENOMIC DNA]</scope>
    <source>
        <strain evidence="8 9">CE91-St30</strain>
    </source>
</reference>
<dbReference type="InterPro" id="IPR007197">
    <property type="entry name" value="rSAM"/>
</dbReference>
<dbReference type="InterPro" id="IPR013785">
    <property type="entry name" value="Aldolase_TIM"/>
</dbReference>
<dbReference type="InterPro" id="IPR058240">
    <property type="entry name" value="rSAM_sf"/>
</dbReference>
<keyword evidence="4" id="KW-0479">Metal-binding</keyword>
<dbReference type="PANTHER" id="PTHR30352:SF5">
    <property type="entry name" value="PYRUVATE FORMATE-LYASE 1-ACTIVATING ENZYME"/>
    <property type="match status" value="1"/>
</dbReference>
<evidence type="ECO:0000313" key="8">
    <source>
        <dbReference type="EMBL" id="BDE95466.1"/>
    </source>
</evidence>
<dbReference type="SUPFAM" id="SSF102114">
    <property type="entry name" value="Radical SAM enzymes"/>
    <property type="match status" value="1"/>
</dbReference>
<dbReference type="InterPro" id="IPR034457">
    <property type="entry name" value="Organic_radical-activating"/>
</dbReference>
<sequence length="255" mass="28185">MIGRRTGEDRALLPKCYNQETMRISGLQKLTLLDFPGKTAATVFAPACNFRCPFCHNADLVAGDENGAFPSISEDEFFSFLDKRQGLLDGICVTGGEPLLQPDIAAFCAAIKRRGFAVKLDTNGSFPEKLRELVEAGLIDYVAMDVKNSRERYAETVGVERFDMAPIERSISYLLSGTVPYEFRTTVLREFHDGESLVALAHWIEGADSWHLQSFVDSDTVLAGEGELHGYAADELRGFLPELRTIVPNAEVRGV</sequence>
<dbReference type="EMBL" id="AP025564">
    <property type="protein sequence ID" value="BDE95466.1"/>
    <property type="molecule type" value="Genomic_DNA"/>
</dbReference>
<dbReference type="PANTHER" id="PTHR30352">
    <property type="entry name" value="PYRUVATE FORMATE-LYASE-ACTIVATING ENZYME"/>
    <property type="match status" value="1"/>
</dbReference>
<dbReference type="SFLD" id="SFLDS00029">
    <property type="entry name" value="Radical_SAM"/>
    <property type="match status" value="1"/>
</dbReference>
<dbReference type="Proteomes" id="UP001320544">
    <property type="component" value="Chromosome"/>
</dbReference>
<dbReference type="Pfam" id="PF04055">
    <property type="entry name" value="Radical_SAM"/>
    <property type="match status" value="1"/>
</dbReference>
<organism evidence="8 9">
    <name type="scientific">Raoultibacter timonensis</name>
    <dbReference type="NCBI Taxonomy" id="1907662"/>
    <lineage>
        <taxon>Bacteria</taxon>
        <taxon>Bacillati</taxon>
        <taxon>Actinomycetota</taxon>
        <taxon>Coriobacteriia</taxon>
        <taxon>Eggerthellales</taxon>
        <taxon>Eggerthellaceae</taxon>
        <taxon>Raoultibacter</taxon>
    </lineage>
</organism>
<protein>
    <submittedName>
        <fullName evidence="8">Anaerobic ribonucleoside-triphosphate reductase activating protein</fullName>
    </submittedName>
</protein>
<gene>
    <name evidence="8" type="ORF">CE91St30_07990</name>
</gene>
<dbReference type="SFLD" id="SFLDG01094">
    <property type="entry name" value="Uncharacterised_Radical_SAM_Su"/>
    <property type="match status" value="1"/>
</dbReference>
<keyword evidence="3" id="KW-0949">S-adenosyl-L-methionine</keyword>
<keyword evidence="2" id="KW-0004">4Fe-4S</keyword>
<evidence type="ECO:0000256" key="5">
    <source>
        <dbReference type="ARBA" id="ARBA00023004"/>
    </source>
</evidence>
<keyword evidence="5" id="KW-0408">Iron</keyword>
<dbReference type="NCBIfam" id="TIGR02495">
    <property type="entry name" value="NrdG2"/>
    <property type="match status" value="1"/>
</dbReference>
<accession>A0ABM7WGZ4</accession>
<dbReference type="CDD" id="cd01335">
    <property type="entry name" value="Radical_SAM"/>
    <property type="match status" value="1"/>
</dbReference>
<evidence type="ECO:0000256" key="2">
    <source>
        <dbReference type="ARBA" id="ARBA00022485"/>
    </source>
</evidence>
<evidence type="ECO:0000313" key="9">
    <source>
        <dbReference type="Proteomes" id="UP001320544"/>
    </source>
</evidence>
<name>A0ABM7WGZ4_9ACTN</name>
<evidence type="ECO:0000259" key="7">
    <source>
        <dbReference type="PROSITE" id="PS51918"/>
    </source>
</evidence>
<proteinExistence type="predicted"/>